<reference evidence="3" key="2">
    <citation type="submission" date="2013-12" db="EMBL/GenBank/DDBJ databases">
        <authorList>
            <person name="Yu Y."/>
            <person name="Lee S."/>
            <person name="de Baynast K."/>
            <person name="Wissotski M."/>
            <person name="Liu L."/>
            <person name="Talag J."/>
            <person name="Goicoechea J."/>
            <person name="Angelova A."/>
            <person name="Jetty R."/>
            <person name="Kudrna D."/>
            <person name="Golser W."/>
            <person name="Rivera L."/>
            <person name="Zhang J."/>
            <person name="Wing R."/>
        </authorList>
    </citation>
    <scope>NUCLEOTIDE SEQUENCE</scope>
</reference>
<keyword evidence="1" id="KW-1133">Transmembrane helix</keyword>
<keyword evidence="3" id="KW-1185">Reference proteome</keyword>
<proteinExistence type="predicted"/>
<dbReference type="eggNOG" id="ENOG502R5AE">
    <property type="taxonomic scope" value="Eukaryota"/>
</dbReference>
<dbReference type="Proteomes" id="UP000032180">
    <property type="component" value="Chromosome 6"/>
</dbReference>
<name>A0A0D9WTE1_9ORYZ</name>
<feature type="transmembrane region" description="Helical" evidence="1">
    <location>
        <begin position="278"/>
        <end position="299"/>
    </location>
</feature>
<feature type="transmembrane region" description="Helical" evidence="1">
    <location>
        <begin position="43"/>
        <end position="66"/>
    </location>
</feature>
<feature type="transmembrane region" description="Helical" evidence="1">
    <location>
        <begin position="224"/>
        <end position="244"/>
    </location>
</feature>
<feature type="transmembrane region" description="Helical" evidence="1">
    <location>
        <begin position="180"/>
        <end position="204"/>
    </location>
</feature>
<keyword evidence="1" id="KW-0812">Transmembrane</keyword>
<evidence type="ECO:0000313" key="2">
    <source>
        <dbReference type="EnsemblPlants" id="LPERR06G20970.1"/>
    </source>
</evidence>
<feature type="transmembrane region" description="Helical" evidence="1">
    <location>
        <begin position="253"/>
        <end position="272"/>
    </location>
</feature>
<evidence type="ECO:0000256" key="1">
    <source>
        <dbReference type="SAM" id="Phobius"/>
    </source>
</evidence>
<organism evidence="2 3">
    <name type="scientific">Leersia perrieri</name>
    <dbReference type="NCBI Taxonomy" id="77586"/>
    <lineage>
        <taxon>Eukaryota</taxon>
        <taxon>Viridiplantae</taxon>
        <taxon>Streptophyta</taxon>
        <taxon>Embryophyta</taxon>
        <taxon>Tracheophyta</taxon>
        <taxon>Spermatophyta</taxon>
        <taxon>Magnoliopsida</taxon>
        <taxon>Liliopsida</taxon>
        <taxon>Poales</taxon>
        <taxon>Poaceae</taxon>
        <taxon>BOP clade</taxon>
        <taxon>Oryzoideae</taxon>
        <taxon>Oryzeae</taxon>
        <taxon>Oryzinae</taxon>
        <taxon>Leersia</taxon>
    </lineage>
</organism>
<feature type="transmembrane region" description="Helical" evidence="1">
    <location>
        <begin position="87"/>
        <end position="109"/>
    </location>
</feature>
<feature type="transmembrane region" description="Helical" evidence="1">
    <location>
        <begin position="129"/>
        <end position="150"/>
    </location>
</feature>
<reference evidence="2" key="3">
    <citation type="submission" date="2015-04" db="UniProtKB">
        <authorList>
            <consortium name="EnsemblPlants"/>
        </authorList>
    </citation>
    <scope>IDENTIFICATION</scope>
</reference>
<protein>
    <submittedName>
        <fullName evidence="2">Uncharacterized protein</fullName>
    </submittedName>
</protein>
<evidence type="ECO:0000313" key="3">
    <source>
        <dbReference type="Proteomes" id="UP000032180"/>
    </source>
</evidence>
<dbReference type="HOGENOM" id="CLU_046086_0_0_1"/>
<sequence>MEQSSSLLGQSELLRYRAIRLRRAEWSRLREAANAERDRDARLAMVLILTLLLALATPAVLIWCALRRGGDADALLVTIMWRLSLLLSAYFFLCAIVLSVTRGVCAAVLDFSYGLLLAYFADHVLGPRIGMVVVYVSSLFAAGMAGYALAERRRSDGDDRSADNVPAFATEEEEEYARSLLISSALILSLVLLAPAAYFTYTFVWPYASGAAAGRSVESMMRDISFAMLTYLFFSTTFVTHHLLRGALLGEGNFYIFLITFAIILFLPLPVSSVFGDIAGIIVLWLGVISLAVFFGYSLGVYSSYKQRVDHELSYLGHVQRAELERGSGPPARTRADVAAGTMALQSPSGLLQAPVVSAEPPPKTSQ</sequence>
<reference evidence="2 3" key="1">
    <citation type="submission" date="2012-08" db="EMBL/GenBank/DDBJ databases">
        <title>Oryza genome evolution.</title>
        <authorList>
            <person name="Wing R.A."/>
        </authorList>
    </citation>
    <scope>NUCLEOTIDE SEQUENCE</scope>
</reference>
<accession>A0A0D9WTE1</accession>
<dbReference type="Gramene" id="LPERR06G20970.1">
    <property type="protein sequence ID" value="LPERR06G20970.1"/>
    <property type="gene ID" value="LPERR06G20970"/>
</dbReference>
<dbReference type="AlphaFoldDB" id="A0A0D9WTE1"/>
<dbReference type="EnsemblPlants" id="LPERR06G20970.1">
    <property type="protein sequence ID" value="LPERR06G20970.1"/>
    <property type="gene ID" value="LPERR06G20970"/>
</dbReference>
<keyword evidence="1" id="KW-0472">Membrane</keyword>